<dbReference type="InterPro" id="IPR036691">
    <property type="entry name" value="Endo/exonu/phosph_ase_sf"/>
</dbReference>
<dbReference type="GO" id="GO:0004519">
    <property type="term" value="F:endonuclease activity"/>
    <property type="evidence" value="ECO:0007669"/>
    <property type="project" value="UniProtKB-KW"/>
</dbReference>
<protein>
    <submittedName>
        <fullName evidence="2">Endonuclease/exonuclease/phosphatase family protein</fullName>
    </submittedName>
</protein>
<keyword evidence="2" id="KW-0378">Hydrolase</keyword>
<organism evidence="2 3">
    <name type="scientific">Bosea vestrisii</name>
    <dbReference type="NCBI Taxonomy" id="151416"/>
    <lineage>
        <taxon>Bacteria</taxon>
        <taxon>Pseudomonadati</taxon>
        <taxon>Pseudomonadota</taxon>
        <taxon>Alphaproteobacteria</taxon>
        <taxon>Hyphomicrobiales</taxon>
        <taxon>Boseaceae</taxon>
        <taxon>Bosea</taxon>
    </lineage>
</organism>
<reference evidence="3" key="1">
    <citation type="journal article" date="2019" name="Int. J. Syst. Evol. Microbiol.">
        <title>The Global Catalogue of Microorganisms (GCM) 10K type strain sequencing project: providing services to taxonomists for standard genome sequencing and annotation.</title>
        <authorList>
            <consortium name="The Broad Institute Genomics Platform"/>
            <consortium name="The Broad Institute Genome Sequencing Center for Infectious Disease"/>
            <person name="Wu L."/>
            <person name="Ma J."/>
        </authorList>
    </citation>
    <scope>NUCLEOTIDE SEQUENCE [LARGE SCALE GENOMIC DNA]</scope>
    <source>
        <strain evidence="3">CGMCC 1.16326</strain>
    </source>
</reference>
<dbReference type="EMBL" id="JBHSLV010000020">
    <property type="protein sequence ID" value="MFC5393422.1"/>
    <property type="molecule type" value="Genomic_DNA"/>
</dbReference>
<feature type="domain" description="Endonuclease/exonuclease/phosphatase" evidence="1">
    <location>
        <begin position="19"/>
        <end position="259"/>
    </location>
</feature>
<dbReference type="RefSeq" id="WP_377008401.1">
    <property type="nucleotide sequence ID" value="NZ_JBHSLV010000020.1"/>
</dbReference>
<dbReference type="InterPro" id="IPR005135">
    <property type="entry name" value="Endo/exonuclease/phosphatase"/>
</dbReference>
<proteinExistence type="predicted"/>
<dbReference type="SUPFAM" id="SSF56219">
    <property type="entry name" value="DNase I-like"/>
    <property type="match status" value="1"/>
</dbReference>
<dbReference type="Pfam" id="PF03372">
    <property type="entry name" value="Exo_endo_phos"/>
    <property type="match status" value="1"/>
</dbReference>
<keyword evidence="3" id="KW-1185">Reference proteome</keyword>
<accession>A0ABW0HAP8</accession>
<sequence length="266" mass="29852">MRIMCLNGWGGTLHEEARGYLAREAPDVLCLQEVVHTPATTKEWLVYRDGDHVLPQRANFFRDVSDALPEHVAIFCPAAQGILWDGEDTVPSQWGLATFVHRRFPIIGQVQGFVHKGFSPDGYGEHPRSRSAHVVRIHDFDRGWPITIAHMHGLRDLKGKIDTPERLEQAHRFVALTEAVAQPGDRLVVCGDFNVEPGSRTFEILAGLAVKDLVVGRGHSDTRTSHYKKPGRYADYMLVNEAVEVLAFTVVEQPEVSDHRPLLLEI</sequence>
<gene>
    <name evidence="2" type="ORF">ACFPPC_12305</name>
</gene>
<name>A0ABW0HAP8_9HYPH</name>
<evidence type="ECO:0000313" key="2">
    <source>
        <dbReference type="EMBL" id="MFC5393422.1"/>
    </source>
</evidence>
<dbReference type="Gene3D" id="3.60.10.10">
    <property type="entry name" value="Endonuclease/exonuclease/phosphatase"/>
    <property type="match status" value="1"/>
</dbReference>
<dbReference type="Proteomes" id="UP001596104">
    <property type="component" value="Unassembled WGS sequence"/>
</dbReference>
<keyword evidence="2" id="KW-0540">Nuclease</keyword>
<keyword evidence="2" id="KW-0255">Endonuclease</keyword>
<evidence type="ECO:0000259" key="1">
    <source>
        <dbReference type="Pfam" id="PF03372"/>
    </source>
</evidence>
<evidence type="ECO:0000313" key="3">
    <source>
        <dbReference type="Proteomes" id="UP001596104"/>
    </source>
</evidence>
<comment type="caution">
    <text evidence="2">The sequence shown here is derived from an EMBL/GenBank/DDBJ whole genome shotgun (WGS) entry which is preliminary data.</text>
</comment>